<evidence type="ECO:0000313" key="3">
    <source>
        <dbReference type="Proteomes" id="UP000321291"/>
    </source>
</evidence>
<keyword evidence="1" id="KW-0732">Signal</keyword>
<dbReference type="InterPro" id="IPR037066">
    <property type="entry name" value="Plug_dom_sf"/>
</dbReference>
<dbReference type="InterPro" id="IPR008969">
    <property type="entry name" value="CarboxyPept-like_regulatory"/>
</dbReference>
<dbReference type="Gene3D" id="2.170.130.10">
    <property type="entry name" value="TonB-dependent receptor, plug domain"/>
    <property type="match status" value="1"/>
</dbReference>
<dbReference type="EMBL" id="CP042434">
    <property type="protein sequence ID" value="QEC73537.1"/>
    <property type="molecule type" value="Genomic_DNA"/>
</dbReference>
<feature type="signal peptide" evidence="1">
    <location>
        <begin position="1"/>
        <end position="32"/>
    </location>
</feature>
<accession>A0A5B8VPI2</accession>
<sequence>MHKPYLINRFCLCFTAVAATLFYLCCCGQLSAQPTARPANQPTSAAMAATSTELQLSISGTVVDAYSKPLSNVKLFDKRGKLLTKTNIEGAFALDATLGENIYFRLLGYNQYKLKVTKAFTGTIRLQQSFLPPAKLALAANDTNATHNMVQVTPEDTSSLVVLQEAVTDATIQAKEQAEAETGIQGLYGIIPAYRFLGSVATTTQNELSYTPAPQFTYALPGRLAGLNVNQTEGFYMPSLTQPTSVDFFVGNIPTNESGAGPSDNNQFDIALRGHNSSLGQSPVVIIDGIQREIYSLDPSEIASVTVLKDALSTILLGQNSSRGALIVQTLAPKSGPPRLSFTAQTGWQQSLKMPKPLSAATYAYLLNEALLNDGKNPAYTEADFTAFKDGSDPYGHPDVNWYDAILKDNPMITRYNLNVTGGGKKASYLVDLGYLNQDGMFKGSDAHTYSTALIQKRYTINSKIHFAVNKDFDLGLNLIGRIMDNNQPGIGTLTVLNNLLSTPNNAYPIYNPDGSFGGTTNYSNNLMAQVMESGYLAQQERDILVNLDMRYKLDRWLPGWWVRLNGNVSVQSASFTDRSKQDPVFQLIVDAKGDTTYNRFGSTVNQHNDFYTTSWARYWYASASTGLDTTFGQNQVGLKLFYDQKQTLFNYDLPTVLTNYAFQGNYNYAKKYFVEGALNYSGYNRYQKGHRYGLFYAGGLGWDIAQEHFIKENAGWINQLKLRGTYGKTGNANVDQYGYYIWNQHFENVNLTYPIGSQYPGPQGVEQGSTLANVNATWEKAYKLDLGLDIDLFNHHLQGSFDYYHEKYTDIMQLRGKSIALIGLDYPAENIGQALYKGWEGTLTYQNSAGNFSYYLSGNVALQYTKVLFMDEQQQAFSWNRHTGLPVGQRFGLIADGFIQTEQQAATYPTITGYTLRVGDVKYKDLNSDGVIDQFDATALGKTGPMFYYGLSGGFSIKGLELNFLIQGVQNRDIYVDNLIMDAGFQGQNGGYGQAYQRIQNRWTPETAQSAIYPALNAGGNGYNYNPLFLSSSLFLHNGDYLRLKNIGLAYTLPAQWTHRLKVGSVKVFVNALNLWTWAAYDQVDPEISLPAYPIQKVINTGINIKL</sequence>
<keyword evidence="3" id="KW-1185">Reference proteome</keyword>
<dbReference type="AlphaFoldDB" id="A0A5B8VPI2"/>
<reference evidence="2 3" key="1">
    <citation type="journal article" date="2017" name="Int. J. Syst. Evol. Microbiol.">
        <title>Arachidicoccus ginsenosidivorans sp. nov., with ginsenoside-converting activity isolated from ginseng cultivating soil.</title>
        <authorList>
            <person name="Siddiqi M.Z."/>
            <person name="Aslam Z."/>
            <person name="Im W.T."/>
        </authorList>
    </citation>
    <scope>NUCLEOTIDE SEQUENCE [LARGE SCALE GENOMIC DNA]</scope>
    <source>
        <strain evidence="2 3">Gsoil 809</strain>
    </source>
</reference>
<organism evidence="2 3">
    <name type="scientific">Arachidicoccus ginsenosidivorans</name>
    <dbReference type="NCBI Taxonomy" id="496057"/>
    <lineage>
        <taxon>Bacteria</taxon>
        <taxon>Pseudomonadati</taxon>
        <taxon>Bacteroidota</taxon>
        <taxon>Chitinophagia</taxon>
        <taxon>Chitinophagales</taxon>
        <taxon>Chitinophagaceae</taxon>
        <taxon>Arachidicoccus</taxon>
    </lineage>
</organism>
<dbReference type="KEGG" id="agi:FSB73_19600"/>
<dbReference type="RefSeq" id="WP_146786112.1">
    <property type="nucleotide sequence ID" value="NZ_CP042434.1"/>
</dbReference>
<feature type="chain" id="PRO_5022753730" evidence="1">
    <location>
        <begin position="33"/>
        <end position="1108"/>
    </location>
</feature>
<dbReference type="InterPro" id="IPR023996">
    <property type="entry name" value="TonB-dep_OMP_SusC/RagA"/>
</dbReference>
<evidence type="ECO:0000256" key="1">
    <source>
        <dbReference type="SAM" id="SignalP"/>
    </source>
</evidence>
<name>A0A5B8VPI2_9BACT</name>
<gene>
    <name evidence="2" type="ORF">FSB73_19600</name>
</gene>
<dbReference type="SUPFAM" id="SSF49464">
    <property type="entry name" value="Carboxypeptidase regulatory domain-like"/>
    <property type="match status" value="1"/>
</dbReference>
<dbReference type="OrthoDB" id="9768177at2"/>
<protein>
    <submittedName>
        <fullName evidence="2">SusC/RagA family TonB-linked outer membrane protein</fullName>
    </submittedName>
</protein>
<dbReference type="SUPFAM" id="SSF56935">
    <property type="entry name" value="Porins"/>
    <property type="match status" value="1"/>
</dbReference>
<proteinExistence type="predicted"/>
<dbReference type="NCBIfam" id="TIGR04056">
    <property type="entry name" value="OMP_RagA_SusC"/>
    <property type="match status" value="1"/>
</dbReference>
<dbReference type="Proteomes" id="UP000321291">
    <property type="component" value="Chromosome"/>
</dbReference>
<evidence type="ECO:0000313" key="2">
    <source>
        <dbReference type="EMBL" id="QEC73537.1"/>
    </source>
</evidence>